<dbReference type="SUPFAM" id="SSF46604">
    <property type="entry name" value="Epsilon subunit of F1F0-ATP synthase C-terminal domain"/>
    <property type="match status" value="1"/>
</dbReference>
<evidence type="ECO:0000256" key="8">
    <source>
        <dbReference type="ARBA" id="ARBA00023065"/>
    </source>
</evidence>
<keyword evidence="8 12" id="KW-0406">Ion transport</keyword>
<dbReference type="AlphaFoldDB" id="A0A239SJ66"/>
<evidence type="ECO:0000256" key="5">
    <source>
        <dbReference type="ARBA" id="ARBA00022448"/>
    </source>
</evidence>
<dbReference type="GO" id="GO:0005524">
    <property type="term" value="F:ATP binding"/>
    <property type="evidence" value="ECO:0007669"/>
    <property type="project" value="UniProtKB-UniRule"/>
</dbReference>
<keyword evidence="11 12" id="KW-0066">ATP synthesis</keyword>
<evidence type="ECO:0000256" key="9">
    <source>
        <dbReference type="ARBA" id="ARBA00023136"/>
    </source>
</evidence>
<evidence type="ECO:0000259" key="14">
    <source>
        <dbReference type="Pfam" id="PF00401"/>
    </source>
</evidence>
<dbReference type="FunFam" id="2.60.15.10:FF:000001">
    <property type="entry name" value="ATP synthase epsilon chain"/>
    <property type="match status" value="1"/>
</dbReference>
<evidence type="ECO:0000313" key="16">
    <source>
        <dbReference type="EMBL" id="SNU85470.1"/>
    </source>
</evidence>
<evidence type="ECO:0000256" key="11">
    <source>
        <dbReference type="ARBA" id="ARBA00023310"/>
    </source>
</evidence>
<dbReference type="InterPro" id="IPR020546">
    <property type="entry name" value="ATP_synth_F1_dsu/esu_N"/>
</dbReference>
<keyword evidence="10 12" id="KW-0139">CF(1)</keyword>
<dbReference type="STRING" id="93222.NA29_16850"/>
<evidence type="ECO:0000256" key="12">
    <source>
        <dbReference type="HAMAP-Rule" id="MF_00530"/>
    </source>
</evidence>
<dbReference type="Pfam" id="PF00401">
    <property type="entry name" value="ATP-synt_DE"/>
    <property type="match status" value="1"/>
</dbReference>
<keyword evidence="17" id="KW-1185">Reference proteome</keyword>
<protein>
    <recommendedName>
        <fullName evidence="12">ATP synthase epsilon chain</fullName>
    </recommendedName>
    <alternativeName>
        <fullName evidence="12">ATP synthase F1 sector epsilon subunit</fullName>
    </alternativeName>
    <alternativeName>
        <fullName evidence="12">F-ATPase epsilon subunit</fullName>
    </alternativeName>
</protein>
<reference evidence="16 17" key="1">
    <citation type="submission" date="2017-06" db="EMBL/GenBank/DDBJ databases">
        <authorList>
            <consortium name="Pathogen Informatics"/>
        </authorList>
    </citation>
    <scope>NUCLEOTIDE SEQUENCE [LARGE SCALE GENOMIC DNA]</scope>
    <source>
        <strain evidence="16 17">NCTC13161</strain>
    </source>
</reference>
<feature type="domain" description="ATP synthase F1 complex delta/epsilon subunit N-terminal" evidence="15">
    <location>
        <begin position="24"/>
        <end position="103"/>
    </location>
</feature>
<dbReference type="CDD" id="cd12152">
    <property type="entry name" value="F1-ATPase_delta"/>
    <property type="match status" value="1"/>
</dbReference>
<dbReference type="EMBL" id="LT906435">
    <property type="protein sequence ID" value="SNU85470.1"/>
    <property type="molecule type" value="Genomic_DNA"/>
</dbReference>
<name>A0A239SJ66_9BURK</name>
<evidence type="ECO:0000256" key="2">
    <source>
        <dbReference type="ARBA" id="ARBA00004202"/>
    </source>
</evidence>
<dbReference type="NCBIfam" id="TIGR01216">
    <property type="entry name" value="ATP_synt_epsi"/>
    <property type="match status" value="1"/>
</dbReference>
<evidence type="ECO:0000256" key="4">
    <source>
        <dbReference type="ARBA" id="ARBA00011648"/>
    </source>
</evidence>
<evidence type="ECO:0000313" key="17">
    <source>
        <dbReference type="Proteomes" id="UP000215126"/>
    </source>
</evidence>
<gene>
    <name evidence="16" type="primary">atpC_1</name>
    <name evidence="12" type="synonym">atpC</name>
    <name evidence="16" type="ORF">SAMEA4530655_02533</name>
</gene>
<comment type="similarity">
    <text evidence="3 12 13">Belongs to the ATPase epsilon chain family.</text>
</comment>
<sequence length="164" mass="17507">MTALQQAQAAEVVSQGEVKYMALLKVDVVSTERAIFSGEARFVEIPGSAGELGVLPGHTPLLSGVRPGTVRIEGVDGTETFLYIAGGFVEIQPDRVTVLADTAMRADSLDQARAERAREAAAALLEQQTGDIDYAKAQAELAEAVAQLQAIRRLRKQKSRAQGD</sequence>
<dbReference type="InterPro" id="IPR020547">
    <property type="entry name" value="ATP_synth_F1_esu_C"/>
</dbReference>
<dbReference type="PANTHER" id="PTHR13822">
    <property type="entry name" value="ATP SYNTHASE DELTA/EPSILON CHAIN"/>
    <property type="match status" value="1"/>
</dbReference>
<dbReference type="Pfam" id="PF02823">
    <property type="entry name" value="ATP-synt_DE_N"/>
    <property type="match status" value="1"/>
</dbReference>
<dbReference type="Gene3D" id="1.20.5.440">
    <property type="entry name" value="ATP synthase delta/epsilon subunit, C-terminal domain"/>
    <property type="match status" value="1"/>
</dbReference>
<evidence type="ECO:0000256" key="1">
    <source>
        <dbReference type="ARBA" id="ARBA00003543"/>
    </source>
</evidence>
<keyword evidence="7 12" id="KW-0375">Hydrogen ion transport</keyword>
<dbReference type="GO" id="GO:0005886">
    <property type="term" value="C:plasma membrane"/>
    <property type="evidence" value="ECO:0007669"/>
    <property type="project" value="UniProtKB-SubCell"/>
</dbReference>
<dbReference type="SUPFAM" id="SSF51344">
    <property type="entry name" value="Epsilon subunit of F1F0-ATP synthase N-terminal domain"/>
    <property type="match status" value="1"/>
</dbReference>
<dbReference type="NCBIfam" id="NF009977">
    <property type="entry name" value="PRK13442.1"/>
    <property type="match status" value="1"/>
</dbReference>
<keyword evidence="5 12" id="KW-0813">Transport</keyword>
<proteinExistence type="inferred from homology"/>
<dbReference type="Proteomes" id="UP000215126">
    <property type="component" value="Chromosome 1"/>
</dbReference>
<dbReference type="InterPro" id="IPR036771">
    <property type="entry name" value="ATPsynth_dsu/esu_N"/>
</dbReference>
<organism evidence="16 17">
    <name type="scientific">Pandoraea sputorum</name>
    <dbReference type="NCBI Taxonomy" id="93222"/>
    <lineage>
        <taxon>Bacteria</taxon>
        <taxon>Pseudomonadati</taxon>
        <taxon>Pseudomonadota</taxon>
        <taxon>Betaproteobacteria</taxon>
        <taxon>Burkholderiales</taxon>
        <taxon>Burkholderiaceae</taxon>
        <taxon>Pandoraea</taxon>
    </lineage>
</organism>
<dbReference type="InterPro" id="IPR001469">
    <property type="entry name" value="ATP_synth_F1_dsu/esu"/>
</dbReference>
<dbReference type="PANTHER" id="PTHR13822:SF10">
    <property type="entry name" value="ATP SYNTHASE EPSILON CHAIN, CHLOROPLASTIC"/>
    <property type="match status" value="1"/>
</dbReference>
<comment type="subcellular location">
    <subcellularLocation>
        <location evidence="2 12">Cell membrane</location>
        <topology evidence="2 12">Peripheral membrane protein</topology>
    </subcellularLocation>
</comment>
<keyword evidence="6 12" id="KW-1003">Cell membrane</keyword>
<accession>A0A239SJ66</accession>
<dbReference type="Gene3D" id="2.60.15.10">
    <property type="entry name" value="F0F1 ATP synthase delta/epsilon subunit, N-terminal"/>
    <property type="match status" value="1"/>
</dbReference>
<evidence type="ECO:0000256" key="7">
    <source>
        <dbReference type="ARBA" id="ARBA00022781"/>
    </source>
</evidence>
<comment type="function">
    <text evidence="1 12">Produces ATP from ADP in the presence of a proton gradient across the membrane.</text>
</comment>
<dbReference type="GO" id="GO:0046933">
    <property type="term" value="F:proton-transporting ATP synthase activity, rotational mechanism"/>
    <property type="evidence" value="ECO:0007669"/>
    <property type="project" value="UniProtKB-UniRule"/>
</dbReference>
<dbReference type="GO" id="GO:0045259">
    <property type="term" value="C:proton-transporting ATP synthase complex"/>
    <property type="evidence" value="ECO:0007669"/>
    <property type="project" value="UniProtKB-KW"/>
</dbReference>
<dbReference type="NCBIfam" id="NF001847">
    <property type="entry name" value="PRK00571.1-4"/>
    <property type="match status" value="1"/>
</dbReference>
<keyword evidence="9 12" id="KW-0472">Membrane</keyword>
<evidence type="ECO:0000256" key="6">
    <source>
        <dbReference type="ARBA" id="ARBA00022475"/>
    </source>
</evidence>
<feature type="domain" description="ATP synthase epsilon subunit C-terminal" evidence="14">
    <location>
        <begin position="108"/>
        <end position="151"/>
    </location>
</feature>
<evidence type="ECO:0000256" key="10">
    <source>
        <dbReference type="ARBA" id="ARBA00023196"/>
    </source>
</evidence>
<evidence type="ECO:0000256" key="13">
    <source>
        <dbReference type="RuleBase" id="RU003656"/>
    </source>
</evidence>
<dbReference type="InterPro" id="IPR036794">
    <property type="entry name" value="ATP_F1_dsu/esu_C_sf"/>
</dbReference>
<comment type="subunit">
    <text evidence="4 12 13">F-type ATPases have 2 components, CF(1) - the catalytic core - and CF(0) - the membrane proton channel. CF(1) has five subunits: alpha(3), beta(3), gamma(1), delta(1), epsilon(1). CF(0) has three main subunits: a, b and c.</text>
</comment>
<evidence type="ECO:0000256" key="3">
    <source>
        <dbReference type="ARBA" id="ARBA00005712"/>
    </source>
</evidence>
<dbReference type="HAMAP" id="MF_00530">
    <property type="entry name" value="ATP_synth_epsil_bac"/>
    <property type="match status" value="1"/>
</dbReference>
<evidence type="ECO:0000259" key="15">
    <source>
        <dbReference type="Pfam" id="PF02823"/>
    </source>
</evidence>